<dbReference type="InterPro" id="IPR002139">
    <property type="entry name" value="Ribo/fructo_kinase"/>
</dbReference>
<dbReference type="PANTHER" id="PTHR10584">
    <property type="entry name" value="SUGAR KINASE"/>
    <property type="match status" value="1"/>
</dbReference>
<evidence type="ECO:0000259" key="6">
    <source>
        <dbReference type="Pfam" id="PF00294"/>
    </source>
</evidence>
<gene>
    <name evidence="7" type="ORF">LUZ63_024077</name>
</gene>
<dbReference type="OrthoDB" id="415590at2759"/>
<dbReference type="InterPro" id="IPR002173">
    <property type="entry name" value="Carboh/pur_kinase_PfkB_CS"/>
</dbReference>
<dbReference type="GO" id="GO:0006796">
    <property type="term" value="P:phosphate-containing compound metabolic process"/>
    <property type="evidence" value="ECO:0007669"/>
    <property type="project" value="UniProtKB-ARBA"/>
</dbReference>
<feature type="compositionally biased region" description="Basic residues" evidence="5">
    <location>
        <begin position="290"/>
        <end position="300"/>
    </location>
</feature>
<dbReference type="Pfam" id="PF00294">
    <property type="entry name" value="PfkB"/>
    <property type="match status" value="1"/>
</dbReference>
<evidence type="ECO:0000256" key="3">
    <source>
        <dbReference type="ARBA" id="ARBA00022777"/>
    </source>
</evidence>
<feature type="compositionally biased region" description="Polar residues" evidence="5">
    <location>
        <begin position="416"/>
        <end position="435"/>
    </location>
</feature>
<dbReference type="AlphaFoldDB" id="A0A9P9Z1T8"/>
<dbReference type="PROSITE" id="PS00584">
    <property type="entry name" value="PFKB_KINASES_2"/>
    <property type="match status" value="1"/>
</dbReference>
<dbReference type="InterPro" id="IPR029056">
    <property type="entry name" value="Ribokinase-like"/>
</dbReference>
<feature type="domain" description="Carbohydrate kinase PfkB" evidence="6">
    <location>
        <begin position="9"/>
        <end position="247"/>
    </location>
</feature>
<keyword evidence="2 4" id="KW-0808">Transferase</keyword>
<dbReference type="SUPFAM" id="SSF53613">
    <property type="entry name" value="Ribokinase-like"/>
    <property type="match status" value="1"/>
</dbReference>
<keyword evidence="8" id="KW-1185">Reference proteome</keyword>
<reference evidence="7" key="1">
    <citation type="journal article" date="2022" name="Cell">
        <title>Repeat-based holocentromeres influence genome architecture and karyotype evolution.</title>
        <authorList>
            <person name="Hofstatter P.G."/>
            <person name="Thangavel G."/>
            <person name="Lux T."/>
            <person name="Neumann P."/>
            <person name="Vondrak T."/>
            <person name="Novak P."/>
            <person name="Zhang M."/>
            <person name="Costa L."/>
            <person name="Castellani M."/>
            <person name="Scott A."/>
            <person name="Toegelov H."/>
            <person name="Fuchs J."/>
            <person name="Mata-Sucre Y."/>
            <person name="Dias Y."/>
            <person name="Vanzela A.L.L."/>
            <person name="Huettel B."/>
            <person name="Almeida C.C.S."/>
            <person name="Simkova H."/>
            <person name="Souza G."/>
            <person name="Pedrosa-Harand A."/>
            <person name="Macas J."/>
            <person name="Mayer K.F.X."/>
            <person name="Houben A."/>
            <person name="Marques A."/>
        </authorList>
    </citation>
    <scope>NUCLEOTIDE SEQUENCE</scope>
    <source>
        <strain evidence="7">RhyBre1mFocal</strain>
    </source>
</reference>
<evidence type="ECO:0000313" key="7">
    <source>
        <dbReference type="EMBL" id="KAJ1680707.1"/>
    </source>
</evidence>
<dbReference type="GO" id="GO:0016301">
    <property type="term" value="F:kinase activity"/>
    <property type="evidence" value="ECO:0007669"/>
    <property type="project" value="UniProtKB-KW"/>
</dbReference>
<evidence type="ECO:0000256" key="1">
    <source>
        <dbReference type="ARBA" id="ARBA00010688"/>
    </source>
</evidence>
<name>A0A9P9Z1T8_9POAL</name>
<dbReference type="InterPro" id="IPR011611">
    <property type="entry name" value="PfkB_dom"/>
</dbReference>
<dbReference type="Proteomes" id="UP001151287">
    <property type="component" value="Unassembled WGS sequence"/>
</dbReference>
<proteinExistence type="inferred from homology"/>
<protein>
    <recommendedName>
        <fullName evidence="6">Carbohydrate kinase PfkB domain-containing protein</fullName>
    </recommendedName>
</protein>
<feature type="region of interest" description="Disordered" evidence="5">
    <location>
        <begin position="407"/>
        <end position="442"/>
    </location>
</feature>
<evidence type="ECO:0000313" key="8">
    <source>
        <dbReference type="Proteomes" id="UP001151287"/>
    </source>
</evidence>
<comment type="caution">
    <text evidence="7">The sequence shown here is derived from an EMBL/GenBank/DDBJ whole genome shotgun (WGS) entry which is preliminary data.</text>
</comment>
<accession>A0A9P9Z1T8</accession>
<feature type="compositionally biased region" description="Basic residues" evidence="5">
    <location>
        <begin position="251"/>
        <end position="283"/>
    </location>
</feature>
<dbReference type="GO" id="GO:0005829">
    <property type="term" value="C:cytosol"/>
    <property type="evidence" value="ECO:0007669"/>
    <property type="project" value="TreeGrafter"/>
</dbReference>
<dbReference type="EMBL" id="JAMQYH010001390">
    <property type="protein sequence ID" value="KAJ1680707.1"/>
    <property type="molecule type" value="Genomic_DNA"/>
</dbReference>
<keyword evidence="3 4" id="KW-0418">Kinase</keyword>
<evidence type="ECO:0000256" key="4">
    <source>
        <dbReference type="RuleBase" id="RU003704"/>
    </source>
</evidence>
<sequence length="442" mass="46164">MPDPTPVTLTVVGAINVDLTARVERAPGAGETVADGVLQRGPGGKGANQAVAAARLGAAVRMVGAVGDDLDGQGVRERFAALGVDASGVQTTDAVTGTALIVVDATGENSIVVCPGANAAIDADALGIEPGAAVLAQLEVADAVVSAAAETAGFFALNAAPARPLPHGVLDRADLVIVNETEYAQLPEVHDVPLLCVTLGADGARLYRHGELVASAPGAATIVRNTVGAGDAFCAALVVGLLRDDDPSHSPRPRLRRGSCGGRRRRVAAPRFRLSTRTRCRRKPPPDPRRLRHRHRRRPRTGVSVGRTRGWRRSRAPCRRRWPGCCRPPSISPRVGASPIAAAPCTPRWPRCRGGSVAHVDDTALGARQWRVPALEVLLGRLEAGSGRADRSLRSAVVSAMMASFAGTPTGEEPWQENTSCTPTRRASSASGSRPETARSSR</sequence>
<comment type="similarity">
    <text evidence="1 4">Belongs to the carbohydrate kinase PfkB family.</text>
</comment>
<dbReference type="Gene3D" id="3.40.1190.20">
    <property type="match status" value="1"/>
</dbReference>
<evidence type="ECO:0000256" key="2">
    <source>
        <dbReference type="ARBA" id="ARBA00022679"/>
    </source>
</evidence>
<feature type="region of interest" description="Disordered" evidence="5">
    <location>
        <begin position="246"/>
        <end position="314"/>
    </location>
</feature>
<organism evidence="7 8">
    <name type="scientific">Rhynchospora breviuscula</name>
    <dbReference type="NCBI Taxonomy" id="2022672"/>
    <lineage>
        <taxon>Eukaryota</taxon>
        <taxon>Viridiplantae</taxon>
        <taxon>Streptophyta</taxon>
        <taxon>Embryophyta</taxon>
        <taxon>Tracheophyta</taxon>
        <taxon>Spermatophyta</taxon>
        <taxon>Magnoliopsida</taxon>
        <taxon>Liliopsida</taxon>
        <taxon>Poales</taxon>
        <taxon>Cyperaceae</taxon>
        <taxon>Cyperoideae</taxon>
        <taxon>Rhynchosporeae</taxon>
        <taxon>Rhynchospora</taxon>
    </lineage>
</organism>
<dbReference type="PRINTS" id="PR00990">
    <property type="entry name" value="RIBOKINASE"/>
</dbReference>
<dbReference type="PANTHER" id="PTHR10584:SF166">
    <property type="entry name" value="RIBOKINASE"/>
    <property type="match status" value="1"/>
</dbReference>
<evidence type="ECO:0000256" key="5">
    <source>
        <dbReference type="SAM" id="MobiDB-lite"/>
    </source>
</evidence>